<sequence>MWFHGTPPPQEQHELVASFDRNLQNVTSMQRFSMINKNLELECALEMIKE</sequence>
<evidence type="ECO:0000313" key="2">
    <source>
        <dbReference type="Proteomes" id="UP000265520"/>
    </source>
</evidence>
<comment type="caution">
    <text evidence="1">The sequence shown here is derived from an EMBL/GenBank/DDBJ whole genome shotgun (WGS) entry which is preliminary data.</text>
</comment>
<evidence type="ECO:0000313" key="1">
    <source>
        <dbReference type="EMBL" id="MCI50186.1"/>
    </source>
</evidence>
<feature type="non-terminal residue" evidence="1">
    <location>
        <position position="50"/>
    </location>
</feature>
<organism evidence="1 2">
    <name type="scientific">Trifolium medium</name>
    <dbReference type="NCBI Taxonomy" id="97028"/>
    <lineage>
        <taxon>Eukaryota</taxon>
        <taxon>Viridiplantae</taxon>
        <taxon>Streptophyta</taxon>
        <taxon>Embryophyta</taxon>
        <taxon>Tracheophyta</taxon>
        <taxon>Spermatophyta</taxon>
        <taxon>Magnoliopsida</taxon>
        <taxon>eudicotyledons</taxon>
        <taxon>Gunneridae</taxon>
        <taxon>Pentapetalae</taxon>
        <taxon>rosids</taxon>
        <taxon>fabids</taxon>
        <taxon>Fabales</taxon>
        <taxon>Fabaceae</taxon>
        <taxon>Papilionoideae</taxon>
        <taxon>50 kb inversion clade</taxon>
        <taxon>NPAAA clade</taxon>
        <taxon>Hologalegina</taxon>
        <taxon>IRL clade</taxon>
        <taxon>Trifolieae</taxon>
        <taxon>Trifolium</taxon>
    </lineage>
</organism>
<dbReference type="Proteomes" id="UP000265520">
    <property type="component" value="Unassembled WGS sequence"/>
</dbReference>
<keyword evidence="2" id="KW-1185">Reference proteome</keyword>
<protein>
    <submittedName>
        <fullName evidence="1">Uncharacterized protein</fullName>
    </submittedName>
</protein>
<reference evidence="1 2" key="1">
    <citation type="journal article" date="2018" name="Front. Plant Sci.">
        <title>Red Clover (Trifolium pratense) and Zigzag Clover (T. medium) - A Picture of Genomic Similarities and Differences.</title>
        <authorList>
            <person name="Dluhosova J."/>
            <person name="Istvanek J."/>
            <person name="Nedelnik J."/>
            <person name="Repkova J."/>
        </authorList>
    </citation>
    <scope>NUCLEOTIDE SEQUENCE [LARGE SCALE GENOMIC DNA]</scope>
    <source>
        <strain evidence="2">cv. 10/8</strain>
        <tissue evidence="1">Leaf</tissue>
    </source>
</reference>
<dbReference type="AlphaFoldDB" id="A0A392SQR0"/>
<accession>A0A392SQR0</accession>
<proteinExistence type="predicted"/>
<name>A0A392SQR0_9FABA</name>
<dbReference type="EMBL" id="LXQA010412699">
    <property type="protein sequence ID" value="MCI50186.1"/>
    <property type="molecule type" value="Genomic_DNA"/>
</dbReference>